<dbReference type="EMBL" id="JAAGWQ010000277">
    <property type="protein sequence ID" value="KAF5657591.1"/>
    <property type="molecule type" value="Genomic_DNA"/>
</dbReference>
<evidence type="ECO:0000313" key="3">
    <source>
        <dbReference type="Proteomes" id="UP000567885"/>
    </source>
</evidence>
<feature type="region of interest" description="Disordered" evidence="1">
    <location>
        <begin position="465"/>
        <end position="494"/>
    </location>
</feature>
<evidence type="ECO:0000313" key="2">
    <source>
        <dbReference type="EMBL" id="KAF5657591.1"/>
    </source>
</evidence>
<keyword evidence="3" id="KW-1185">Reference proteome</keyword>
<comment type="caution">
    <text evidence="2">The sequence shown here is derived from an EMBL/GenBank/DDBJ whole genome shotgun (WGS) entry which is preliminary data.</text>
</comment>
<organism evidence="2 3">
    <name type="scientific">Fusarium heterosporum</name>
    <dbReference type="NCBI Taxonomy" id="42747"/>
    <lineage>
        <taxon>Eukaryota</taxon>
        <taxon>Fungi</taxon>
        <taxon>Dikarya</taxon>
        <taxon>Ascomycota</taxon>
        <taxon>Pezizomycotina</taxon>
        <taxon>Sordariomycetes</taxon>
        <taxon>Hypocreomycetidae</taxon>
        <taxon>Hypocreales</taxon>
        <taxon>Nectriaceae</taxon>
        <taxon>Fusarium</taxon>
        <taxon>Fusarium heterosporum species complex</taxon>
    </lineage>
</organism>
<name>A0A8H5SV22_FUSHE</name>
<dbReference type="AlphaFoldDB" id="A0A8H5SV22"/>
<sequence>MYITTKGHTRRSVRWGNAAQLAPIPATSAAWAAEQIYKSSSNVPYSTEARDAQATGDFPRALRRLAKRRMAVRYAEPWTVAKVAMADSFIYTNGHLCYTVRGNHLRVLNTLQRSPTTELTVDVPLLLKIAIRDYDSGKPHTFQPLYFAEGILSCLDTQVLEDATTRTWLVIFELRENPRWVVVQRPDAAYAQFVRNDKHFLFLGSRSYTRYNDSQLIFWDIDGKTIGSDVCFEVIDGHFYCISITPNAPLHGDLTKDEVTGRLLIVETRKEFLDGNAGSQRTCYRKELHFGGEDGHLESVLPTPRDPTTHSLSGEWNLESYGEDRRSEDVHVGDGPTDKTVYTLQECFVRSYSPSCNSFIDLVTEAYNPSAILQLRAHPREYMPKSNLWPRGQDPSRHDRVLDLLHDIINPIQPIKSIEGCMDERILIYSPTPMAPGLLRPIILISFDPGLELLGFQNYGLSTKFADDPPRVPSQGLGSGRSRDNLESSGLDIGVPSAGRDSIPSLMLVNLRRSLYRTMTRSGGRAHGFDMSYPTT</sequence>
<dbReference type="Proteomes" id="UP000567885">
    <property type="component" value="Unassembled WGS sequence"/>
</dbReference>
<evidence type="ECO:0000256" key="1">
    <source>
        <dbReference type="SAM" id="MobiDB-lite"/>
    </source>
</evidence>
<gene>
    <name evidence="2" type="ORF">FHETE_10350</name>
</gene>
<proteinExistence type="predicted"/>
<protein>
    <submittedName>
        <fullName evidence="2">Uncharacterized protein</fullName>
    </submittedName>
</protein>
<feature type="region of interest" description="Disordered" evidence="1">
    <location>
        <begin position="295"/>
        <end position="315"/>
    </location>
</feature>
<accession>A0A8H5SV22</accession>
<dbReference type="OrthoDB" id="5359231at2759"/>
<reference evidence="2 3" key="1">
    <citation type="submission" date="2020-05" db="EMBL/GenBank/DDBJ databases">
        <title>Identification and distribution of gene clusters putatively required for synthesis of sphingolipid metabolism inhibitors in phylogenetically diverse species of the filamentous fungus Fusarium.</title>
        <authorList>
            <person name="Kim H.-S."/>
            <person name="Busman M."/>
            <person name="Brown D.W."/>
            <person name="Divon H."/>
            <person name="Uhlig S."/>
            <person name="Proctor R.H."/>
        </authorList>
    </citation>
    <scope>NUCLEOTIDE SEQUENCE [LARGE SCALE GENOMIC DNA]</scope>
    <source>
        <strain evidence="2 3">NRRL 20693</strain>
    </source>
</reference>